<dbReference type="Proteomes" id="UP001151760">
    <property type="component" value="Unassembled WGS sequence"/>
</dbReference>
<proteinExistence type="predicted"/>
<comment type="caution">
    <text evidence="1">The sequence shown here is derived from an EMBL/GenBank/DDBJ whole genome shotgun (WGS) entry which is preliminary data.</text>
</comment>
<reference evidence="1" key="2">
    <citation type="submission" date="2022-01" db="EMBL/GenBank/DDBJ databases">
        <authorList>
            <person name="Yamashiro T."/>
            <person name="Shiraishi A."/>
            <person name="Satake H."/>
            <person name="Nakayama K."/>
        </authorList>
    </citation>
    <scope>NUCLEOTIDE SEQUENCE</scope>
</reference>
<accession>A0ABQ5EHX4</accession>
<protein>
    <submittedName>
        <fullName evidence="1">Uncharacterized protein</fullName>
    </submittedName>
</protein>
<gene>
    <name evidence="1" type="ORF">Tco_0976681</name>
</gene>
<name>A0ABQ5EHX4_9ASTR</name>
<sequence length="363" mass="40202">MSSARIKHIVTQQIANAVEAITVYEAKIRMAHDSMDQVMAFSVSSISPDSSEESVGTSTARVILFGMIPTTIPPTTPTTDLPVIHDDTLLTPTISPTIPPPDGVLKTLTVRKSIGSLLALQLASRYPSDSSSSDSTSRYSSSGYAILDSLDDSSTATSARLFHKRYRSPTPFVPAVSPVREAPYLIRADLSPPPKRIRDCDSMTNIEVGLGVDFEDSYKPYTEPNIDLDIQTDNDECIAYADAIRARGMNDRDVVEIMAEEEVGSRERDTVEVEVDPRVGPVFQDDMHESVREDVLDHVIADGAVEVIESEQRLQWYRIAGVDLEVTTMTKRISTLERDNTRLRGMLDVESQRVDQLQRCHTL</sequence>
<keyword evidence="2" id="KW-1185">Reference proteome</keyword>
<dbReference type="EMBL" id="BQNB010016328">
    <property type="protein sequence ID" value="GJT50524.1"/>
    <property type="molecule type" value="Genomic_DNA"/>
</dbReference>
<reference evidence="1" key="1">
    <citation type="journal article" date="2022" name="Int. J. Mol. Sci.">
        <title>Draft Genome of Tanacetum Coccineum: Genomic Comparison of Closely Related Tanacetum-Family Plants.</title>
        <authorList>
            <person name="Yamashiro T."/>
            <person name="Shiraishi A."/>
            <person name="Nakayama K."/>
            <person name="Satake H."/>
        </authorList>
    </citation>
    <scope>NUCLEOTIDE SEQUENCE</scope>
</reference>
<organism evidence="1 2">
    <name type="scientific">Tanacetum coccineum</name>
    <dbReference type="NCBI Taxonomy" id="301880"/>
    <lineage>
        <taxon>Eukaryota</taxon>
        <taxon>Viridiplantae</taxon>
        <taxon>Streptophyta</taxon>
        <taxon>Embryophyta</taxon>
        <taxon>Tracheophyta</taxon>
        <taxon>Spermatophyta</taxon>
        <taxon>Magnoliopsida</taxon>
        <taxon>eudicotyledons</taxon>
        <taxon>Gunneridae</taxon>
        <taxon>Pentapetalae</taxon>
        <taxon>asterids</taxon>
        <taxon>campanulids</taxon>
        <taxon>Asterales</taxon>
        <taxon>Asteraceae</taxon>
        <taxon>Asteroideae</taxon>
        <taxon>Anthemideae</taxon>
        <taxon>Anthemidinae</taxon>
        <taxon>Tanacetum</taxon>
    </lineage>
</organism>
<evidence type="ECO:0000313" key="2">
    <source>
        <dbReference type="Proteomes" id="UP001151760"/>
    </source>
</evidence>
<evidence type="ECO:0000313" key="1">
    <source>
        <dbReference type="EMBL" id="GJT50524.1"/>
    </source>
</evidence>